<organism evidence="2 3">
    <name type="scientific">Adineta ricciae</name>
    <name type="common">Rotifer</name>
    <dbReference type="NCBI Taxonomy" id="249248"/>
    <lineage>
        <taxon>Eukaryota</taxon>
        <taxon>Metazoa</taxon>
        <taxon>Spiralia</taxon>
        <taxon>Gnathifera</taxon>
        <taxon>Rotifera</taxon>
        <taxon>Eurotatoria</taxon>
        <taxon>Bdelloidea</taxon>
        <taxon>Adinetida</taxon>
        <taxon>Adinetidae</taxon>
        <taxon>Adineta</taxon>
    </lineage>
</organism>
<dbReference type="OrthoDB" id="6626910at2759"/>
<evidence type="ECO:0000313" key="1">
    <source>
        <dbReference type="EMBL" id="CAF1512610.1"/>
    </source>
</evidence>
<name>A0A815YCX6_ADIRI</name>
<evidence type="ECO:0000313" key="3">
    <source>
        <dbReference type="Proteomes" id="UP000663828"/>
    </source>
</evidence>
<dbReference type="Proteomes" id="UP000663852">
    <property type="component" value="Unassembled WGS sequence"/>
</dbReference>
<dbReference type="EMBL" id="CAJNOR010005595">
    <property type="protein sequence ID" value="CAF1569107.1"/>
    <property type="molecule type" value="Genomic_DNA"/>
</dbReference>
<proteinExistence type="predicted"/>
<dbReference type="EMBL" id="CAJNOJ010000705">
    <property type="protein sequence ID" value="CAF1512610.1"/>
    <property type="molecule type" value="Genomic_DNA"/>
</dbReference>
<keyword evidence="3" id="KW-1185">Reference proteome</keyword>
<protein>
    <submittedName>
        <fullName evidence="2">Uncharacterized protein</fullName>
    </submittedName>
</protein>
<accession>A0A815YCX6</accession>
<comment type="caution">
    <text evidence="2">The sequence shown here is derived from an EMBL/GenBank/DDBJ whole genome shotgun (WGS) entry which is preliminary data.</text>
</comment>
<reference evidence="2" key="1">
    <citation type="submission" date="2021-02" db="EMBL/GenBank/DDBJ databases">
        <authorList>
            <person name="Nowell W R."/>
        </authorList>
    </citation>
    <scope>NUCLEOTIDE SEQUENCE</scope>
</reference>
<sequence>MVKITFSGAQRRNTFVHTGMQVNCMHFTAGPTVQNSKLMQSYTFKIQPCSEVLQSKAVSGAVKCPNCKGNHLPTSKECSYYIEQEKRMLNSINQYADPTKQTTTAPAIHILNEVPSLSTLSQRRQGFLNHELFYAIINLSRSKMEMIIEEITTRLFKILLQNITRMKATLDLKAPKEAR</sequence>
<dbReference type="AlphaFoldDB" id="A0A815YCX6"/>
<dbReference type="Proteomes" id="UP000663828">
    <property type="component" value="Unassembled WGS sequence"/>
</dbReference>
<evidence type="ECO:0000313" key="2">
    <source>
        <dbReference type="EMBL" id="CAF1569107.1"/>
    </source>
</evidence>
<gene>
    <name evidence="1" type="ORF">EDS130_LOCUS43344</name>
    <name evidence="2" type="ORF">XAT740_LOCUS44303</name>
</gene>